<gene>
    <name evidence="1" type="ORF">ElP_57120</name>
</gene>
<keyword evidence="2" id="KW-1185">Reference proteome</keyword>
<proteinExistence type="predicted"/>
<sequence>MMSRWRMKPGLRAIVATIGVSLVGEAIGGGQGGVPEPFAIEVVDAETGRGVPLVELETVNNQRFVTDSNGLVAFLEPGLMGQSVYFHVRSHGYEFPADGFGYRGKALQVEPGGSARLVVRRLNIAERLYRVTGGGIYRDTALLGREAPIREPLLNARVLGQDSVLAEPYRGTIRWFWGDTNKVSYPLGNFHVPGATSLLPSDGGLDPEAGVDLTYFVGDDGFAKPTAKLPGEGPTWLGGLTVLRDAGGRERMFAGYAKIKPPLETYESGLVEWDDDAEAFRKVTQFEGLPPVHPTGHTLQRTEPDGTRHVYFTTPFPLTRAPADSEALADPGRYEGFTCLEAGTTFEDRRLDRGPDGRLRYAWKARTPPLDQAQQAELIKAGLMRPDEALLGLRDPDTGREVRAHGGTTYWNEYRKRWVAVFVEVMGEGSLLGELWYAEADTPLGPWAYARKVVTHDDYSFYNPKHHPFFDEDGGRVVFFEGTYTHSFSGNPVQTPRFDYNQVMYRLDLADHRLNLPVPVDHESVGARDGGHAPALFALGRPGDGTVPVYSVEDDQGGHSLVVGDPPTPDAIPAFHALPADLATPPPTTTPLYEFTRPDGAGRLYATSDAIEGYRRSELPLCLVWVDPVGVPIPDTGETLVDRGDKPQEARP</sequence>
<dbReference type="RefSeq" id="WP_197446435.1">
    <property type="nucleotide sequence ID" value="NZ_CP036426.1"/>
</dbReference>
<accession>A0A518HAI8</accession>
<evidence type="ECO:0000313" key="2">
    <source>
        <dbReference type="Proteomes" id="UP000317835"/>
    </source>
</evidence>
<dbReference type="InterPro" id="IPR023296">
    <property type="entry name" value="Glyco_hydro_beta-prop_sf"/>
</dbReference>
<dbReference type="Gene3D" id="2.115.10.20">
    <property type="entry name" value="Glycosyl hydrolase domain, family 43"/>
    <property type="match status" value="1"/>
</dbReference>
<dbReference type="EMBL" id="CP036426">
    <property type="protein sequence ID" value="QDV37766.1"/>
    <property type="molecule type" value="Genomic_DNA"/>
</dbReference>
<dbReference type="AlphaFoldDB" id="A0A518HAI8"/>
<dbReference type="Proteomes" id="UP000317835">
    <property type="component" value="Chromosome"/>
</dbReference>
<name>A0A518HAI8_9BACT</name>
<dbReference type="SUPFAM" id="SSF75005">
    <property type="entry name" value="Arabinanase/levansucrase/invertase"/>
    <property type="match status" value="1"/>
</dbReference>
<organism evidence="1 2">
    <name type="scientific">Tautonia plasticadhaerens</name>
    <dbReference type="NCBI Taxonomy" id="2527974"/>
    <lineage>
        <taxon>Bacteria</taxon>
        <taxon>Pseudomonadati</taxon>
        <taxon>Planctomycetota</taxon>
        <taxon>Planctomycetia</taxon>
        <taxon>Isosphaerales</taxon>
        <taxon>Isosphaeraceae</taxon>
        <taxon>Tautonia</taxon>
    </lineage>
</organism>
<reference evidence="1 2" key="1">
    <citation type="submission" date="2019-02" db="EMBL/GenBank/DDBJ databases">
        <title>Deep-cultivation of Planctomycetes and their phenomic and genomic characterization uncovers novel biology.</title>
        <authorList>
            <person name="Wiegand S."/>
            <person name="Jogler M."/>
            <person name="Boedeker C."/>
            <person name="Pinto D."/>
            <person name="Vollmers J."/>
            <person name="Rivas-Marin E."/>
            <person name="Kohn T."/>
            <person name="Peeters S.H."/>
            <person name="Heuer A."/>
            <person name="Rast P."/>
            <person name="Oberbeckmann S."/>
            <person name="Bunk B."/>
            <person name="Jeske O."/>
            <person name="Meyerdierks A."/>
            <person name="Storesund J.E."/>
            <person name="Kallscheuer N."/>
            <person name="Luecker S."/>
            <person name="Lage O.M."/>
            <person name="Pohl T."/>
            <person name="Merkel B.J."/>
            <person name="Hornburger P."/>
            <person name="Mueller R.-W."/>
            <person name="Bruemmer F."/>
            <person name="Labrenz M."/>
            <person name="Spormann A.M."/>
            <person name="Op den Camp H."/>
            <person name="Overmann J."/>
            <person name="Amann R."/>
            <person name="Jetten M.S.M."/>
            <person name="Mascher T."/>
            <person name="Medema M.H."/>
            <person name="Devos D.P."/>
            <person name="Kaster A.-K."/>
            <person name="Ovreas L."/>
            <person name="Rohde M."/>
            <person name="Galperin M.Y."/>
            <person name="Jogler C."/>
        </authorList>
    </citation>
    <scope>NUCLEOTIDE SEQUENCE [LARGE SCALE GENOMIC DNA]</scope>
    <source>
        <strain evidence="1 2">ElP</strain>
    </source>
</reference>
<dbReference type="KEGG" id="tpla:ElP_57120"/>
<protein>
    <submittedName>
        <fullName evidence="1">Uncharacterized protein</fullName>
    </submittedName>
</protein>
<evidence type="ECO:0000313" key="1">
    <source>
        <dbReference type="EMBL" id="QDV37766.1"/>
    </source>
</evidence>